<evidence type="ECO:0000256" key="8">
    <source>
        <dbReference type="ARBA" id="ARBA00022840"/>
    </source>
</evidence>
<keyword evidence="7" id="KW-0547">Nucleotide-binding</keyword>
<evidence type="ECO:0000256" key="2">
    <source>
        <dbReference type="ARBA" id="ARBA00007599"/>
    </source>
</evidence>
<dbReference type="RefSeq" id="WP_025748380.1">
    <property type="nucleotide sequence ID" value="NZ_FOXR01000005.1"/>
</dbReference>
<keyword evidence="9" id="KW-0460">Magnesium</keyword>
<proteinExistence type="inferred from homology"/>
<dbReference type="EMBL" id="FOXR01000005">
    <property type="protein sequence ID" value="SFP86408.1"/>
    <property type="molecule type" value="Genomic_DNA"/>
</dbReference>
<reference evidence="11 12" key="1">
    <citation type="submission" date="2016-10" db="EMBL/GenBank/DDBJ databases">
        <authorList>
            <person name="de Groot N.N."/>
        </authorList>
    </citation>
    <scope>NUCLEOTIDE SEQUENCE [LARGE SCALE GENOMIC DNA]</scope>
    <source>
        <strain evidence="11 12">DSM 20678</strain>
    </source>
</reference>
<dbReference type="InterPro" id="IPR003442">
    <property type="entry name" value="T6A_TsaE"/>
</dbReference>
<comment type="similarity">
    <text evidence="2">Belongs to the TsaE family.</text>
</comment>
<evidence type="ECO:0000256" key="7">
    <source>
        <dbReference type="ARBA" id="ARBA00022741"/>
    </source>
</evidence>
<evidence type="ECO:0000313" key="11">
    <source>
        <dbReference type="EMBL" id="SFP86408.1"/>
    </source>
</evidence>
<evidence type="ECO:0000256" key="1">
    <source>
        <dbReference type="ARBA" id="ARBA00004496"/>
    </source>
</evidence>
<dbReference type="AlphaFoldDB" id="A0A1I5TTU7"/>
<dbReference type="Proteomes" id="UP000198577">
    <property type="component" value="Unassembled WGS sequence"/>
</dbReference>
<comment type="subcellular location">
    <subcellularLocation>
        <location evidence="1">Cytoplasm</location>
    </subcellularLocation>
</comment>
<keyword evidence="8" id="KW-0067">ATP-binding</keyword>
<name>A0A1I5TTU7_9FIRM</name>
<dbReference type="SUPFAM" id="SSF52540">
    <property type="entry name" value="P-loop containing nucleoside triphosphate hydrolases"/>
    <property type="match status" value="1"/>
</dbReference>
<evidence type="ECO:0000256" key="6">
    <source>
        <dbReference type="ARBA" id="ARBA00022723"/>
    </source>
</evidence>
<gene>
    <name evidence="11" type="ORF">SAMN05444406_10552</name>
</gene>
<keyword evidence="4" id="KW-0963">Cytoplasm</keyword>
<organism evidence="11 12">
    <name type="scientific">Caldicoprobacter faecalis</name>
    <dbReference type="NCBI Taxonomy" id="937334"/>
    <lineage>
        <taxon>Bacteria</taxon>
        <taxon>Bacillati</taxon>
        <taxon>Bacillota</taxon>
        <taxon>Clostridia</taxon>
        <taxon>Caldicoprobacterales</taxon>
        <taxon>Caldicoprobacteraceae</taxon>
        <taxon>Caldicoprobacter</taxon>
    </lineage>
</organism>
<dbReference type="NCBIfam" id="TIGR00150">
    <property type="entry name" value="T6A_YjeE"/>
    <property type="match status" value="1"/>
</dbReference>
<keyword evidence="6" id="KW-0479">Metal-binding</keyword>
<sequence length="153" mass="17273">MAVFITHSEQETMELGIKMGKLLEAGDIVLLYGNLGAGKTVLTRGIALGLDAKDVVTSPTYTLMHRYEGRVPVYHFDLYRLKGPDEVLDLGYEEFFYGDGVSIVEWPERLEYLCPEEHVSVKIEVVGDGQKRRITVDAVGGRYSRFEEELKNI</sequence>
<evidence type="ECO:0000256" key="3">
    <source>
        <dbReference type="ARBA" id="ARBA00019010"/>
    </source>
</evidence>
<evidence type="ECO:0000256" key="10">
    <source>
        <dbReference type="ARBA" id="ARBA00032441"/>
    </source>
</evidence>
<dbReference type="PANTHER" id="PTHR33540:SF2">
    <property type="entry name" value="TRNA THREONYLCARBAMOYLADENOSINE BIOSYNTHESIS PROTEIN TSAE"/>
    <property type="match status" value="1"/>
</dbReference>
<dbReference type="GO" id="GO:0005524">
    <property type="term" value="F:ATP binding"/>
    <property type="evidence" value="ECO:0007669"/>
    <property type="project" value="UniProtKB-KW"/>
</dbReference>
<dbReference type="Pfam" id="PF02367">
    <property type="entry name" value="TsaE"/>
    <property type="match status" value="1"/>
</dbReference>
<dbReference type="Gene3D" id="3.40.50.300">
    <property type="entry name" value="P-loop containing nucleotide triphosphate hydrolases"/>
    <property type="match status" value="1"/>
</dbReference>
<protein>
    <recommendedName>
        <fullName evidence="3">tRNA threonylcarbamoyladenosine biosynthesis protein TsaE</fullName>
    </recommendedName>
    <alternativeName>
        <fullName evidence="10">t(6)A37 threonylcarbamoyladenosine biosynthesis protein TsaE</fullName>
    </alternativeName>
</protein>
<dbReference type="InterPro" id="IPR027417">
    <property type="entry name" value="P-loop_NTPase"/>
</dbReference>
<evidence type="ECO:0000313" key="12">
    <source>
        <dbReference type="Proteomes" id="UP000198577"/>
    </source>
</evidence>
<dbReference type="PANTHER" id="PTHR33540">
    <property type="entry name" value="TRNA THREONYLCARBAMOYLADENOSINE BIOSYNTHESIS PROTEIN TSAE"/>
    <property type="match status" value="1"/>
</dbReference>
<evidence type="ECO:0000256" key="5">
    <source>
        <dbReference type="ARBA" id="ARBA00022694"/>
    </source>
</evidence>
<accession>A0A1I5TTU7</accession>
<dbReference type="GO" id="GO:0005737">
    <property type="term" value="C:cytoplasm"/>
    <property type="evidence" value="ECO:0007669"/>
    <property type="project" value="UniProtKB-SubCell"/>
</dbReference>
<evidence type="ECO:0000256" key="4">
    <source>
        <dbReference type="ARBA" id="ARBA00022490"/>
    </source>
</evidence>
<dbReference type="GO" id="GO:0046872">
    <property type="term" value="F:metal ion binding"/>
    <property type="evidence" value="ECO:0007669"/>
    <property type="project" value="UniProtKB-KW"/>
</dbReference>
<dbReference type="OrthoDB" id="9815896at2"/>
<dbReference type="STRING" id="937334.SAMN05444406_10552"/>
<keyword evidence="12" id="KW-1185">Reference proteome</keyword>
<evidence type="ECO:0000256" key="9">
    <source>
        <dbReference type="ARBA" id="ARBA00022842"/>
    </source>
</evidence>
<dbReference type="GO" id="GO:0002949">
    <property type="term" value="P:tRNA threonylcarbamoyladenosine modification"/>
    <property type="evidence" value="ECO:0007669"/>
    <property type="project" value="InterPro"/>
</dbReference>
<keyword evidence="5" id="KW-0819">tRNA processing</keyword>